<evidence type="ECO:0000256" key="1">
    <source>
        <dbReference type="ARBA" id="ARBA00022679"/>
    </source>
</evidence>
<dbReference type="GO" id="GO:0004747">
    <property type="term" value="F:ribokinase activity"/>
    <property type="evidence" value="ECO:0007669"/>
    <property type="project" value="InterPro"/>
</dbReference>
<dbReference type="STRING" id="650850.SAMN04488129_101132"/>
<dbReference type="PANTHER" id="PTHR10584">
    <property type="entry name" value="SUGAR KINASE"/>
    <property type="match status" value="1"/>
</dbReference>
<dbReference type="GO" id="GO:0005524">
    <property type="term" value="F:ATP binding"/>
    <property type="evidence" value="ECO:0007669"/>
    <property type="project" value="UniProtKB-KW"/>
</dbReference>
<dbReference type="InterPro" id="IPR011611">
    <property type="entry name" value="PfkB_dom"/>
</dbReference>
<dbReference type="GO" id="GO:0006014">
    <property type="term" value="P:D-ribose metabolic process"/>
    <property type="evidence" value="ECO:0007669"/>
    <property type="project" value="InterPro"/>
</dbReference>
<dbReference type="OrthoDB" id="9775849at2"/>
<dbReference type="AlphaFoldDB" id="A0A1H7FK92"/>
<keyword evidence="5" id="KW-0067">ATP-binding</keyword>
<keyword evidence="3" id="KW-0547">Nucleotide-binding</keyword>
<organism evidence="10 11">
    <name type="scientific">Halomonas daqiaonensis</name>
    <dbReference type="NCBI Taxonomy" id="650850"/>
    <lineage>
        <taxon>Bacteria</taxon>
        <taxon>Pseudomonadati</taxon>
        <taxon>Pseudomonadota</taxon>
        <taxon>Gammaproteobacteria</taxon>
        <taxon>Oceanospirillales</taxon>
        <taxon>Halomonadaceae</taxon>
        <taxon>Halomonas</taxon>
    </lineage>
</organism>
<dbReference type="EMBL" id="FOBC01000001">
    <property type="protein sequence ID" value="SEK25667.1"/>
    <property type="molecule type" value="Genomic_DNA"/>
</dbReference>
<dbReference type="Gene3D" id="3.40.1190.20">
    <property type="match status" value="1"/>
</dbReference>
<keyword evidence="8" id="KW-0119">Carbohydrate metabolism</keyword>
<dbReference type="Pfam" id="PF00294">
    <property type="entry name" value="PfkB"/>
    <property type="match status" value="1"/>
</dbReference>
<keyword evidence="7" id="KW-0630">Potassium</keyword>
<evidence type="ECO:0000259" key="9">
    <source>
        <dbReference type="Pfam" id="PF00294"/>
    </source>
</evidence>
<protein>
    <submittedName>
        <fullName evidence="10">Ribokinase</fullName>
    </submittedName>
</protein>
<keyword evidence="11" id="KW-1185">Reference proteome</keyword>
<proteinExistence type="predicted"/>
<keyword evidence="6" id="KW-0460">Magnesium</keyword>
<evidence type="ECO:0000256" key="6">
    <source>
        <dbReference type="ARBA" id="ARBA00022842"/>
    </source>
</evidence>
<accession>A0A1H7FK92</accession>
<keyword evidence="2" id="KW-0479">Metal-binding</keyword>
<dbReference type="PANTHER" id="PTHR10584:SF166">
    <property type="entry name" value="RIBOKINASE"/>
    <property type="match status" value="1"/>
</dbReference>
<dbReference type="PRINTS" id="PR00990">
    <property type="entry name" value="RIBOKINASE"/>
</dbReference>
<gene>
    <name evidence="10" type="ORF">SAMN04488129_101132</name>
</gene>
<sequence length="310" mass="33171">MLHNFGSINLDHFYRVPHLVRPGETLASRDYRVGLGGKGANQSLAMARAGGRVRHWGRLGRQDAWVRDLLEHAGVEVEAIALVDEPSGHAIIQVDQRGENAIILFPGANHGTTEQVLDEHFAAASPGDWLLAQNECNALPGVLERAAEAGLNIAFNPAPMSDAVLELPLAHCRLLFVNRGEAAWLAGLDEASPTEALLDGLARRLPTCEMVLTLGGDGAWYQAGDERHFQPALPVTPLDTTAAGDTFIGYYLAALQQGRPVTDCLTWAATAAALGVMVAGAAESIPEATEVERALRDGIPTPDRRDKETS</sequence>
<dbReference type="InterPro" id="IPR011877">
    <property type="entry name" value="Ribokinase"/>
</dbReference>
<evidence type="ECO:0000256" key="3">
    <source>
        <dbReference type="ARBA" id="ARBA00022741"/>
    </source>
</evidence>
<evidence type="ECO:0000313" key="10">
    <source>
        <dbReference type="EMBL" id="SEK25667.1"/>
    </source>
</evidence>
<dbReference type="SUPFAM" id="SSF53613">
    <property type="entry name" value="Ribokinase-like"/>
    <property type="match status" value="1"/>
</dbReference>
<keyword evidence="4 10" id="KW-0418">Kinase</keyword>
<keyword evidence="1" id="KW-0808">Transferase</keyword>
<name>A0A1H7FK92_9GAMM</name>
<reference evidence="11" key="1">
    <citation type="submission" date="2016-10" db="EMBL/GenBank/DDBJ databases">
        <authorList>
            <person name="Varghese N."/>
            <person name="Submissions S."/>
        </authorList>
    </citation>
    <scope>NUCLEOTIDE SEQUENCE [LARGE SCALE GENOMIC DNA]</scope>
    <source>
        <strain evidence="11">CGMCC 1.9150</strain>
    </source>
</reference>
<evidence type="ECO:0000256" key="2">
    <source>
        <dbReference type="ARBA" id="ARBA00022723"/>
    </source>
</evidence>
<evidence type="ECO:0000256" key="7">
    <source>
        <dbReference type="ARBA" id="ARBA00022958"/>
    </source>
</evidence>
<dbReference type="GO" id="GO:0046872">
    <property type="term" value="F:metal ion binding"/>
    <property type="evidence" value="ECO:0007669"/>
    <property type="project" value="UniProtKB-KW"/>
</dbReference>
<evidence type="ECO:0000256" key="8">
    <source>
        <dbReference type="ARBA" id="ARBA00023277"/>
    </source>
</evidence>
<feature type="domain" description="Carbohydrate kinase PfkB" evidence="9">
    <location>
        <begin position="5"/>
        <end position="287"/>
    </location>
</feature>
<evidence type="ECO:0000256" key="5">
    <source>
        <dbReference type="ARBA" id="ARBA00022840"/>
    </source>
</evidence>
<evidence type="ECO:0000256" key="4">
    <source>
        <dbReference type="ARBA" id="ARBA00022777"/>
    </source>
</evidence>
<dbReference type="RefSeq" id="WP_089709718.1">
    <property type="nucleotide sequence ID" value="NZ_FOBC01000001.1"/>
</dbReference>
<dbReference type="InterPro" id="IPR002139">
    <property type="entry name" value="Ribo/fructo_kinase"/>
</dbReference>
<dbReference type="CDD" id="cd01174">
    <property type="entry name" value="ribokinase"/>
    <property type="match status" value="1"/>
</dbReference>
<dbReference type="InterPro" id="IPR029056">
    <property type="entry name" value="Ribokinase-like"/>
</dbReference>
<dbReference type="Proteomes" id="UP000198807">
    <property type="component" value="Unassembled WGS sequence"/>
</dbReference>
<evidence type="ECO:0000313" key="11">
    <source>
        <dbReference type="Proteomes" id="UP000198807"/>
    </source>
</evidence>